<sequence length="1386" mass="142373">MRILRFALVALALLTTQPVLAQEEEDKGFLTRKIQDLLSGGGRVVNITGFQGALSSAASFERMTIADSEGIWLTMEDVVLDWNRSALLRGRLEVEELSAARIDVPRLPVAEADTLPDAEAKPFTFPQLPELPVSVDIKAITIAQARIGAPLVGQDMQVSMAARALLNGDGLDLALDAQRTDGKRGEFNVTATLARGEDVLDALIALSEEAGGVASGLLNIPDTPSVDLTIASKGPLSDLVTNLKIDTDGAERLAGTVTLTTQGDASNPDRRIVADIGGDITAVILSEYRDFFGPRVSLQADALIEAGGAVALDSFVLDAAAVNLVGQLRLSDEKWPAFIDITGTVARADGAAVLLPGGGGDTTVERVDLDIKYDVDAGDAYEARFDITNLATSAANVAQTTLRSTGTITGALGNVGQLRGKIQFDALGVALADTAVAQAIGSQLNGTADINYLEEQPFRISNLDLHGSDYSLAGSVALSGVGEGLQTTLDATLNADDLSRFSALAGRELDGAAALAVAGDITPLSGEFDLKIGGTADDIKTGIVQADALLVGRTDLSLTAIRNMNGTFVRGVELNNAALLFSGAAELSSASSRVDAEILLRDIATVVPQYQGPVKITGNAIQTGTSGWRVDVDTNGPYNVALALEGIATGDEAALEFSALVPQVARFTEAASGPLRADGTIRQTPQGWLLQTDASGPFDATARLNGLVTPALDLGFEFALPEVAAVAPQVSGPLNATGRLRQTDNGFFIDTTASGPYSLRAEVSGLATGPDMALDFDVSLPNVAPLAPGINGPFAAQGVVRQTDAGIVVDTVAQGPYGLRAQVEGLATGPDMSLDYDVSLPNVAPLAPGINGPLAARGTLRQTPDGIAVNTTATGPYSARASVEGVVTGPAAAVDFTLAMPNLGAVVPKLSGPLNVTGNANKTAQGWRLDTSARGPAGTQATVAGLVANDGTLNIAINGNAPMGLAEPFIAPRSLQGQAQFDLMLNGPAALGSLSGTIRTADATLTAPNLRIGLEQINANIQLANSRATIDLTANASGGGRIAVNGGLGLDGALPADININLDSLVLIDPRLYRTSLNGALRLSGPLTGGAAISGNIAIGETFVTVPSTGLTSIGDIPPINHIGADADNLETRRRAGLLEEGGVSDPVPTGPSGPGIGLSIAVNAPGRIFIRGRGLDAELGGQLQITGDTNNIVSAGRFDLARGRLDILGKRFDLAEGSAQFQGSLIPYIRFVSTSSTANGTASIIVEGPADAPVVSFESNPAGPQDEVLAQLLFGRNLSEISAFQALQLANAVATLAGRGGNGVVGNLRDRFGLDDLDVTTTDSGETALRVGKYLTDNVYTDVTAASDGTGEVSLNIDLTESLKGKATLGSDGNSAIGLFYEKDY</sequence>
<dbReference type="GO" id="GO:0005886">
    <property type="term" value="C:plasma membrane"/>
    <property type="evidence" value="ECO:0007669"/>
    <property type="project" value="InterPro"/>
</dbReference>
<name>A0A420DJG8_9RHOB</name>
<comment type="subcellular location">
    <subcellularLocation>
        <location evidence="1">Membrane</location>
        <topology evidence="1">Single-pass membrane protein</topology>
    </subcellularLocation>
</comment>
<keyword evidence="4" id="KW-0472">Membrane</keyword>
<keyword evidence="8" id="KW-1185">Reference proteome</keyword>
<dbReference type="GO" id="GO:0009306">
    <property type="term" value="P:protein secretion"/>
    <property type="evidence" value="ECO:0007669"/>
    <property type="project" value="InterPro"/>
</dbReference>
<dbReference type="PANTHER" id="PTHR36985">
    <property type="entry name" value="TRANSLOCATION AND ASSEMBLY MODULE SUBUNIT TAMB"/>
    <property type="match status" value="1"/>
</dbReference>
<evidence type="ECO:0000259" key="6">
    <source>
        <dbReference type="Pfam" id="PF04357"/>
    </source>
</evidence>
<feature type="domain" description="Translocation and assembly module TamB C-terminal" evidence="6">
    <location>
        <begin position="1032"/>
        <end position="1386"/>
    </location>
</feature>
<accession>A0A420DJG8</accession>
<dbReference type="PANTHER" id="PTHR36985:SF1">
    <property type="entry name" value="TRANSLOCATION AND ASSEMBLY MODULE SUBUNIT TAMB"/>
    <property type="match status" value="1"/>
</dbReference>
<dbReference type="InterPro" id="IPR007452">
    <property type="entry name" value="TamB_C"/>
</dbReference>
<keyword evidence="3" id="KW-1133">Transmembrane helix</keyword>
<evidence type="ECO:0000313" key="8">
    <source>
        <dbReference type="Proteomes" id="UP000284407"/>
    </source>
</evidence>
<evidence type="ECO:0000256" key="3">
    <source>
        <dbReference type="ARBA" id="ARBA00022989"/>
    </source>
</evidence>
<dbReference type="Proteomes" id="UP000284407">
    <property type="component" value="Unassembled WGS sequence"/>
</dbReference>
<keyword evidence="5" id="KW-0732">Signal</keyword>
<protein>
    <submittedName>
        <fullName evidence="7">Autotransporter secretion inner membrane protein TamB</fullName>
    </submittedName>
</protein>
<evidence type="ECO:0000313" key="7">
    <source>
        <dbReference type="EMBL" id="RKE94386.1"/>
    </source>
</evidence>
<feature type="signal peptide" evidence="5">
    <location>
        <begin position="1"/>
        <end position="21"/>
    </location>
</feature>
<organism evidence="7 8">
    <name type="scientific">Sulfitobacter guttiformis</name>
    <dbReference type="NCBI Taxonomy" id="74349"/>
    <lineage>
        <taxon>Bacteria</taxon>
        <taxon>Pseudomonadati</taxon>
        <taxon>Pseudomonadota</taxon>
        <taxon>Alphaproteobacteria</taxon>
        <taxon>Rhodobacterales</taxon>
        <taxon>Roseobacteraceae</taxon>
        <taxon>Sulfitobacter</taxon>
    </lineage>
</organism>
<reference evidence="7 8" key="1">
    <citation type="submission" date="2018-09" db="EMBL/GenBank/DDBJ databases">
        <title>Genomic Encyclopedia of Archaeal and Bacterial Type Strains, Phase II (KMG-II): from individual species to whole genera.</title>
        <authorList>
            <person name="Goeker M."/>
        </authorList>
    </citation>
    <scope>NUCLEOTIDE SEQUENCE [LARGE SCALE GENOMIC DNA]</scope>
    <source>
        <strain evidence="7 8">DSM 11458</strain>
    </source>
</reference>
<gene>
    <name evidence="7" type="ORF">C8N30_3511</name>
</gene>
<comment type="caution">
    <text evidence="7">The sequence shown here is derived from an EMBL/GenBank/DDBJ whole genome shotgun (WGS) entry which is preliminary data.</text>
</comment>
<dbReference type="RefSeq" id="WP_120222893.1">
    <property type="nucleotide sequence ID" value="NZ_RAQK01000002.1"/>
</dbReference>
<evidence type="ECO:0000256" key="2">
    <source>
        <dbReference type="ARBA" id="ARBA00022692"/>
    </source>
</evidence>
<dbReference type="EMBL" id="RAQK01000002">
    <property type="protein sequence ID" value="RKE94386.1"/>
    <property type="molecule type" value="Genomic_DNA"/>
</dbReference>
<evidence type="ECO:0000256" key="5">
    <source>
        <dbReference type="SAM" id="SignalP"/>
    </source>
</evidence>
<dbReference type="GO" id="GO:0097347">
    <property type="term" value="C:TAM protein secretion complex"/>
    <property type="evidence" value="ECO:0007669"/>
    <property type="project" value="TreeGrafter"/>
</dbReference>
<evidence type="ECO:0000256" key="1">
    <source>
        <dbReference type="ARBA" id="ARBA00004167"/>
    </source>
</evidence>
<keyword evidence="2" id="KW-0812">Transmembrane</keyword>
<proteinExistence type="predicted"/>
<evidence type="ECO:0000256" key="4">
    <source>
        <dbReference type="ARBA" id="ARBA00023136"/>
    </source>
</evidence>
<feature type="chain" id="PRO_5019296421" evidence="5">
    <location>
        <begin position="22"/>
        <end position="1386"/>
    </location>
</feature>
<dbReference type="Pfam" id="PF04357">
    <property type="entry name" value="TamB"/>
    <property type="match status" value="1"/>
</dbReference>
<dbReference type="OrthoDB" id="7784409at2"/>
<dbReference type="STRING" id="1443111.Z949_961"/>